<evidence type="ECO:0000256" key="6">
    <source>
        <dbReference type="RuleBase" id="RU361187"/>
    </source>
</evidence>
<dbReference type="PANTHER" id="PTHR42812:SF12">
    <property type="entry name" value="BETA-XYLOSIDASE-RELATED"/>
    <property type="match status" value="1"/>
</dbReference>
<dbReference type="InterPro" id="IPR051795">
    <property type="entry name" value="Glycosyl_Hydrlase_43"/>
</dbReference>
<dbReference type="InterPro" id="IPR006710">
    <property type="entry name" value="Glyco_hydro_43"/>
</dbReference>
<dbReference type="PANTHER" id="PTHR42812">
    <property type="entry name" value="BETA-XYLOSIDASE"/>
    <property type="match status" value="1"/>
</dbReference>
<evidence type="ECO:0000256" key="5">
    <source>
        <dbReference type="PIRSR" id="PIRSR606710-2"/>
    </source>
</evidence>
<evidence type="ECO:0000256" key="2">
    <source>
        <dbReference type="ARBA" id="ARBA00022801"/>
    </source>
</evidence>
<evidence type="ECO:0000256" key="4">
    <source>
        <dbReference type="PIRSR" id="PIRSR606710-1"/>
    </source>
</evidence>
<evidence type="ECO:0000313" key="9">
    <source>
        <dbReference type="Proteomes" id="UP000295008"/>
    </source>
</evidence>
<dbReference type="GO" id="GO:0005975">
    <property type="term" value="P:carbohydrate metabolic process"/>
    <property type="evidence" value="ECO:0007669"/>
    <property type="project" value="InterPro"/>
</dbReference>
<keyword evidence="3 6" id="KW-0326">Glycosidase</keyword>
<dbReference type="Gene3D" id="2.115.10.20">
    <property type="entry name" value="Glycosyl hydrolase domain, family 43"/>
    <property type="match status" value="1"/>
</dbReference>
<dbReference type="AlphaFoldDB" id="A0A4R1SBB9"/>
<feature type="active site" description="Proton donor" evidence="4">
    <location>
        <position position="186"/>
    </location>
</feature>
<dbReference type="InterPro" id="IPR023296">
    <property type="entry name" value="Glyco_hydro_beta-prop_sf"/>
</dbReference>
<feature type="site" description="Important for catalytic activity, responsible for pKa modulation of the active site Glu and correct orientation of both the proton donor and substrate" evidence="5">
    <location>
        <position position="127"/>
    </location>
</feature>
<dbReference type="RefSeq" id="WP_132012732.1">
    <property type="nucleotide sequence ID" value="NZ_SLUN01000002.1"/>
</dbReference>
<sequence length="524" mass="59427">MPTITNPILPGFNPDPSIVRVGDDYYLATSTFEWFPGVQIHHSKDLIHWRVVAHPLNRLSQLDLRGAPSSGGVWAPCLTYCDGLFYLIYTDVKARGEVKDTHNYLVTAPDILGEWSDPVYLNSTGFDPSLFHDDDGRKWLVNMVWDHRQGRNPFAGIALQEYSPAERRLVGPEYNIFKGTELGRTEGPHLYKVNGYYYLLTAEGGTSLHHSVTLARSRSLFGPYQVHPRNPVLTSWDDPTLPLQKAGHGDLVETQRGDWYMVHLCGRPIPTRGRCPLGRETAIQKVVWSADGWLELADGGHHPALEVEGPGLPEQPWPQEPVRDDFDAPVLSPHFQILRIPFTEDHFSLRERPGYLRIKGRESLSSKHSQSLVARRQQAFRYTAAAGVEFEPETFKQMAGLICFYDTQNWFYLRISHDENLGKCLGILSCDNNRFDQPAADVSIAGWERCHLRARVDYDKLQFYYSPDGEAWTAIGPELDASRLADEYCLEGTFTGAMVGLCCQDLTGRRKAADFDYFEYLERS</sequence>
<dbReference type="InterPro" id="IPR041542">
    <property type="entry name" value="GH43_C2"/>
</dbReference>
<name>A0A4R1SBB9_HYDET</name>
<dbReference type="GO" id="GO:0004553">
    <property type="term" value="F:hydrolase activity, hydrolyzing O-glycosyl compounds"/>
    <property type="evidence" value="ECO:0007669"/>
    <property type="project" value="InterPro"/>
</dbReference>
<accession>A0A4R1SBB9</accession>
<dbReference type="SUPFAM" id="SSF49899">
    <property type="entry name" value="Concanavalin A-like lectins/glucanases"/>
    <property type="match status" value="1"/>
</dbReference>
<evidence type="ECO:0000256" key="1">
    <source>
        <dbReference type="ARBA" id="ARBA00009865"/>
    </source>
</evidence>
<evidence type="ECO:0000256" key="3">
    <source>
        <dbReference type="ARBA" id="ARBA00023295"/>
    </source>
</evidence>
<feature type="active site" description="Proton acceptor" evidence="4">
    <location>
        <position position="15"/>
    </location>
</feature>
<comment type="similarity">
    <text evidence="1 6">Belongs to the glycosyl hydrolase 43 family.</text>
</comment>
<dbReference type="Gene3D" id="2.60.120.200">
    <property type="match status" value="1"/>
</dbReference>
<protein>
    <submittedName>
        <fullName evidence="8">Xylan 1,4-beta-xylosidase</fullName>
    </submittedName>
</protein>
<dbReference type="EMBL" id="SLUN01000002">
    <property type="protein sequence ID" value="TCL76564.1"/>
    <property type="molecule type" value="Genomic_DNA"/>
</dbReference>
<dbReference type="Pfam" id="PF17851">
    <property type="entry name" value="GH43_C2"/>
    <property type="match status" value="1"/>
</dbReference>
<evidence type="ECO:0000259" key="7">
    <source>
        <dbReference type="Pfam" id="PF17851"/>
    </source>
</evidence>
<dbReference type="SUPFAM" id="SSF75005">
    <property type="entry name" value="Arabinanase/levansucrase/invertase"/>
    <property type="match status" value="1"/>
</dbReference>
<dbReference type="Pfam" id="PF04616">
    <property type="entry name" value="Glyco_hydro_43"/>
    <property type="match status" value="1"/>
</dbReference>
<dbReference type="OrthoDB" id="9801455at2"/>
<proteinExistence type="inferred from homology"/>
<keyword evidence="9" id="KW-1185">Reference proteome</keyword>
<dbReference type="InterPro" id="IPR013320">
    <property type="entry name" value="ConA-like_dom_sf"/>
</dbReference>
<organism evidence="8 9">
    <name type="scientific">Hydrogenispora ethanolica</name>
    <dbReference type="NCBI Taxonomy" id="1082276"/>
    <lineage>
        <taxon>Bacteria</taxon>
        <taxon>Bacillati</taxon>
        <taxon>Bacillota</taxon>
        <taxon>Hydrogenispora</taxon>
    </lineage>
</organism>
<gene>
    <name evidence="8" type="ORF">EDC14_1002323</name>
</gene>
<reference evidence="8 9" key="1">
    <citation type="submission" date="2019-03" db="EMBL/GenBank/DDBJ databases">
        <title>Genomic Encyclopedia of Type Strains, Phase IV (KMG-IV): sequencing the most valuable type-strain genomes for metagenomic binning, comparative biology and taxonomic classification.</title>
        <authorList>
            <person name="Goeker M."/>
        </authorList>
    </citation>
    <scope>NUCLEOTIDE SEQUENCE [LARGE SCALE GENOMIC DNA]</scope>
    <source>
        <strain evidence="8 9">LX-B</strain>
    </source>
</reference>
<dbReference type="CDD" id="cd09000">
    <property type="entry name" value="GH43_SXA-like"/>
    <property type="match status" value="1"/>
</dbReference>
<dbReference type="Proteomes" id="UP000295008">
    <property type="component" value="Unassembled WGS sequence"/>
</dbReference>
<evidence type="ECO:0000313" key="8">
    <source>
        <dbReference type="EMBL" id="TCL76564.1"/>
    </source>
</evidence>
<keyword evidence="2 6" id="KW-0378">Hydrolase</keyword>
<comment type="caution">
    <text evidence="8">The sequence shown here is derived from an EMBL/GenBank/DDBJ whole genome shotgun (WGS) entry which is preliminary data.</text>
</comment>
<feature type="domain" description="Beta-xylosidase C-terminal Concanavalin A-like" evidence="7">
    <location>
        <begin position="323"/>
        <end position="520"/>
    </location>
</feature>